<evidence type="ECO:0000256" key="2">
    <source>
        <dbReference type="ARBA" id="ARBA00022833"/>
    </source>
</evidence>
<dbReference type="GO" id="GO:0046872">
    <property type="term" value="F:metal ion binding"/>
    <property type="evidence" value="ECO:0007669"/>
    <property type="project" value="UniProtKB-KW"/>
</dbReference>
<dbReference type="EMBL" id="QRGP01000003">
    <property type="protein sequence ID" value="RDV01483.1"/>
    <property type="molecule type" value="Genomic_DNA"/>
</dbReference>
<dbReference type="CDD" id="cd07010">
    <property type="entry name" value="cupin_PMI_type_I_N_bac"/>
    <property type="match status" value="1"/>
</dbReference>
<accession>A0A371B212</accession>
<dbReference type="SUPFAM" id="SSF51182">
    <property type="entry name" value="RmlC-like cupins"/>
    <property type="match status" value="1"/>
</dbReference>
<dbReference type="PANTHER" id="PTHR42742">
    <property type="entry name" value="TRANSCRIPTIONAL REPRESSOR MPRA"/>
    <property type="match status" value="1"/>
</dbReference>
<keyword evidence="1" id="KW-0479">Metal-binding</keyword>
<protein>
    <submittedName>
        <fullName evidence="3">Mannose-6-phosphate isomerase</fullName>
    </submittedName>
</protein>
<organism evidence="3 4">
    <name type="scientific">Sphingorhabdus pulchriflava</name>
    <dbReference type="NCBI Taxonomy" id="2292257"/>
    <lineage>
        <taxon>Bacteria</taxon>
        <taxon>Pseudomonadati</taxon>
        <taxon>Pseudomonadota</taxon>
        <taxon>Alphaproteobacteria</taxon>
        <taxon>Sphingomonadales</taxon>
        <taxon>Sphingomonadaceae</taxon>
        <taxon>Sphingorhabdus</taxon>
    </lineage>
</organism>
<dbReference type="InterPro" id="IPR051804">
    <property type="entry name" value="Carb_Metab_Reg_Kinase/Isom"/>
</dbReference>
<dbReference type="Proteomes" id="UP000263833">
    <property type="component" value="Unassembled WGS sequence"/>
</dbReference>
<dbReference type="GO" id="GO:0016853">
    <property type="term" value="F:isomerase activity"/>
    <property type="evidence" value="ECO:0007669"/>
    <property type="project" value="UniProtKB-KW"/>
</dbReference>
<dbReference type="AlphaFoldDB" id="A0A371B212"/>
<dbReference type="OrthoDB" id="9808275at2"/>
<reference evidence="4" key="1">
    <citation type="submission" date="2018-08" db="EMBL/GenBank/DDBJ databases">
        <authorList>
            <person name="Kim S.-J."/>
            <person name="Jung G.-Y."/>
        </authorList>
    </citation>
    <scope>NUCLEOTIDE SEQUENCE [LARGE SCALE GENOMIC DNA]</scope>
    <source>
        <strain evidence="4">GY_G</strain>
    </source>
</reference>
<keyword evidence="4" id="KW-1185">Reference proteome</keyword>
<name>A0A371B212_9SPHN</name>
<evidence type="ECO:0000313" key="3">
    <source>
        <dbReference type="EMBL" id="RDV01483.1"/>
    </source>
</evidence>
<keyword evidence="2" id="KW-0862">Zinc</keyword>
<dbReference type="InterPro" id="IPR014710">
    <property type="entry name" value="RmlC-like_jellyroll"/>
</dbReference>
<dbReference type="PANTHER" id="PTHR42742:SF3">
    <property type="entry name" value="FRUCTOKINASE"/>
    <property type="match status" value="1"/>
</dbReference>
<dbReference type="RefSeq" id="WP_115550261.1">
    <property type="nucleotide sequence ID" value="NZ_QRGP01000003.1"/>
</dbReference>
<proteinExistence type="predicted"/>
<sequence>MLLSIQSVEKPWGVLDLPSPFQSAHTNPIGEIWFDPPPALPDILIKYIFTSDKLSVQVHPSDADTDKVGLGHQGKEECWLITSAEPGASLAIGFKEKFGAADVRAAALNGSIEDLLVWHPVSDGDFFYIPAGTVHAIGADVSLIEVQQTSDITYRLYDYGRPRELHLDEALAVARLAPYDAKFRKRLAPTGSQLLVDGPHFELHYVDGSAGNDVFSAAGQPALILPLEGSVSVGGEGVIPGQCALVDGEEIRFGEGDRFLLARSLSDANSR</sequence>
<dbReference type="InterPro" id="IPR011051">
    <property type="entry name" value="RmlC_Cupin_sf"/>
</dbReference>
<comment type="caution">
    <text evidence="3">The sequence shown here is derived from an EMBL/GenBank/DDBJ whole genome shotgun (WGS) entry which is preliminary data.</text>
</comment>
<evidence type="ECO:0000256" key="1">
    <source>
        <dbReference type="ARBA" id="ARBA00022723"/>
    </source>
</evidence>
<evidence type="ECO:0000313" key="4">
    <source>
        <dbReference type="Proteomes" id="UP000263833"/>
    </source>
</evidence>
<gene>
    <name evidence="3" type="ORF">DXH95_14405</name>
</gene>
<keyword evidence="3" id="KW-0413">Isomerase</keyword>
<dbReference type="Gene3D" id="2.60.120.10">
    <property type="entry name" value="Jelly Rolls"/>
    <property type="match status" value="1"/>
</dbReference>